<dbReference type="InterPro" id="IPR014543">
    <property type="entry name" value="UCP028291"/>
</dbReference>
<comment type="caution">
    <text evidence="1">The sequence shown here is derived from an EMBL/GenBank/DDBJ whole genome shotgun (WGS) entry which is preliminary data.</text>
</comment>
<dbReference type="Proteomes" id="UP000215377">
    <property type="component" value="Unassembled WGS sequence"/>
</dbReference>
<dbReference type="EMBL" id="AQQR01000007">
    <property type="protein sequence ID" value="OWU72265.1"/>
    <property type="molecule type" value="Genomic_DNA"/>
</dbReference>
<proteinExistence type="predicted"/>
<sequence>MIKDTGTFATPNASKYLQQLCKHFGHKVEARCDETSGEVALGTGPAVMAAEPELLTIVVHAPDADGLAVARDVIDRHLERFAFREEFANMDWQGA</sequence>
<dbReference type="Gene3D" id="3.30.310.50">
    <property type="entry name" value="Alpha-D-phosphohexomutase, C-terminal domain"/>
    <property type="match status" value="1"/>
</dbReference>
<gene>
    <name evidence="1" type="ORF">ATO3_17075</name>
</gene>
<keyword evidence="2" id="KW-1185">Reference proteome</keyword>
<evidence type="ECO:0000313" key="2">
    <source>
        <dbReference type="Proteomes" id="UP000215377"/>
    </source>
</evidence>
<reference evidence="1 2" key="1">
    <citation type="submission" date="2013-04" db="EMBL/GenBank/DDBJ databases">
        <title>Oceanicola sp. 22II1-22F33 Genome Sequencing.</title>
        <authorList>
            <person name="Lai Q."/>
            <person name="Li G."/>
            <person name="Shao Z."/>
        </authorList>
    </citation>
    <scope>NUCLEOTIDE SEQUENCE [LARGE SCALE GENOMIC DNA]</scope>
    <source>
        <strain evidence="1 2">22II1-22F33</strain>
    </source>
</reference>
<accession>A0A225NFM8</accession>
<organism evidence="1 2">
    <name type="scientific">Marinibacterium profundimaris</name>
    <dbReference type="NCBI Taxonomy" id="1679460"/>
    <lineage>
        <taxon>Bacteria</taxon>
        <taxon>Pseudomonadati</taxon>
        <taxon>Pseudomonadota</taxon>
        <taxon>Alphaproteobacteria</taxon>
        <taxon>Rhodobacterales</taxon>
        <taxon>Paracoccaceae</taxon>
        <taxon>Marinibacterium</taxon>
    </lineage>
</organism>
<dbReference type="AlphaFoldDB" id="A0A225NFM8"/>
<dbReference type="OrthoDB" id="9806511at2"/>
<dbReference type="PIRSF" id="PIRSF028291">
    <property type="entry name" value="UCP028291"/>
    <property type="match status" value="1"/>
</dbReference>
<evidence type="ECO:0000313" key="1">
    <source>
        <dbReference type="EMBL" id="OWU72265.1"/>
    </source>
</evidence>
<dbReference type="Pfam" id="PF09981">
    <property type="entry name" value="DUF2218"/>
    <property type="match status" value="1"/>
</dbReference>
<name>A0A225NFM8_9RHOB</name>
<protein>
    <submittedName>
        <fullName evidence="1">2,4-dihydroxyhept-2-ene-1,7-dioic acid aldolase</fullName>
    </submittedName>
</protein>